<evidence type="ECO:0000256" key="1">
    <source>
        <dbReference type="SAM" id="Coils"/>
    </source>
</evidence>
<sequence length="295" mass="35054">MKRVLIIFLFVNFSGFSQEKSKIDKNLQFLEFLKKSLENEVVNTESTKAFYQRSWAYWMERKLDYNQNPEQYSEMLLLFHQNQQKYIWNNDIKIDRFEDQIENFRRFDNRNTLANNPILFIGSSSIVYWETSKYFPDYPIINRGFGGASIPEIIYYFNDIIKKHSPSIIIVYCDIDIENGKSPTETVNVFSELVNKLELEFPQTEIIILSMKPTLIDDFLGKNVKENKVITNIKLQEYCTEKVNLHYVDVTKTMYESNGKLRSDIFLSDGMHLNSLGYELWNPIIIEKLKKIYKR</sequence>
<evidence type="ECO:0008006" key="4">
    <source>
        <dbReference type="Google" id="ProtNLM"/>
    </source>
</evidence>
<feature type="coiled-coil region" evidence="1">
    <location>
        <begin position="20"/>
        <end position="54"/>
    </location>
</feature>
<proteinExistence type="predicted"/>
<dbReference type="OrthoDB" id="9790057at2"/>
<protein>
    <recommendedName>
        <fullName evidence="4">SGNH hydrolase-type esterase domain-containing protein</fullName>
    </recommendedName>
</protein>
<name>A0A5D0GP32_9FLAO</name>
<dbReference type="SUPFAM" id="SSF52266">
    <property type="entry name" value="SGNH hydrolase"/>
    <property type="match status" value="1"/>
</dbReference>
<keyword evidence="1" id="KW-0175">Coiled coil</keyword>
<dbReference type="Proteomes" id="UP000324550">
    <property type="component" value="Unassembled WGS sequence"/>
</dbReference>
<organism evidence="2 3">
    <name type="scientific">Formosa maritima</name>
    <dbReference type="NCBI Taxonomy" id="2592046"/>
    <lineage>
        <taxon>Bacteria</taxon>
        <taxon>Pseudomonadati</taxon>
        <taxon>Bacteroidota</taxon>
        <taxon>Flavobacteriia</taxon>
        <taxon>Flavobacteriales</taxon>
        <taxon>Flavobacteriaceae</taxon>
        <taxon>Formosa</taxon>
    </lineage>
</organism>
<dbReference type="EMBL" id="VSFC01000009">
    <property type="protein sequence ID" value="TYA59292.1"/>
    <property type="molecule type" value="Genomic_DNA"/>
</dbReference>
<keyword evidence="3" id="KW-1185">Reference proteome</keyword>
<dbReference type="AlphaFoldDB" id="A0A5D0GP32"/>
<reference evidence="2 3" key="1">
    <citation type="submission" date="2019-08" db="EMBL/GenBank/DDBJ databases">
        <title>Formosa sediminis sp. nov., isolated from marine sediment.</title>
        <authorList>
            <person name="Cao W.R."/>
        </authorList>
    </citation>
    <scope>NUCLEOTIDE SEQUENCE [LARGE SCALE GENOMIC DNA]</scope>
    <source>
        <strain evidence="2 3">1494</strain>
    </source>
</reference>
<comment type="caution">
    <text evidence="2">The sequence shown here is derived from an EMBL/GenBank/DDBJ whole genome shotgun (WGS) entry which is preliminary data.</text>
</comment>
<dbReference type="InterPro" id="IPR036514">
    <property type="entry name" value="SGNH_hydro_sf"/>
</dbReference>
<dbReference type="RefSeq" id="WP_148452484.1">
    <property type="nucleotide sequence ID" value="NZ_VSFC01000009.1"/>
</dbReference>
<dbReference type="GO" id="GO:0016788">
    <property type="term" value="F:hydrolase activity, acting on ester bonds"/>
    <property type="evidence" value="ECO:0007669"/>
    <property type="project" value="UniProtKB-ARBA"/>
</dbReference>
<evidence type="ECO:0000313" key="2">
    <source>
        <dbReference type="EMBL" id="TYA59292.1"/>
    </source>
</evidence>
<evidence type="ECO:0000313" key="3">
    <source>
        <dbReference type="Proteomes" id="UP000324550"/>
    </source>
</evidence>
<gene>
    <name evidence="2" type="ORF">FVF61_01375</name>
</gene>
<accession>A0A5D0GP32</accession>
<dbReference type="Gene3D" id="3.40.50.1110">
    <property type="entry name" value="SGNH hydrolase"/>
    <property type="match status" value="1"/>
</dbReference>